<evidence type="ECO:0000313" key="1">
    <source>
        <dbReference type="EMBL" id="PDQ19893.1"/>
    </source>
</evidence>
<evidence type="ECO:0000313" key="2">
    <source>
        <dbReference type="Proteomes" id="UP000219182"/>
    </source>
</evidence>
<reference evidence="1 2" key="1">
    <citation type="submission" date="2017-09" db="EMBL/GenBank/DDBJ databases">
        <title>Mesorhizobum sanjuanii sp. nov. isolated from nodules of Lotus tenuis in saline-alkaline lowlands of Flooding Pampa.</title>
        <authorList>
            <person name="Sannazzaro A.I."/>
            <person name="Torres Tejerizo G.A."/>
            <person name="Fontana F."/>
            <person name="Cumpa Velazquez L.M."/>
            <person name="Hansen L."/>
            <person name="Pistorio M."/>
            <person name="Estrella M.J."/>
        </authorList>
    </citation>
    <scope>NUCLEOTIDE SEQUENCE [LARGE SCALE GENOMIC DNA]</scope>
    <source>
        <strain evidence="1 2">BSA136</strain>
    </source>
</reference>
<keyword evidence="2" id="KW-1185">Reference proteome</keyword>
<protein>
    <submittedName>
        <fullName evidence="1">Uncharacterized protein</fullName>
    </submittedName>
</protein>
<dbReference type="Proteomes" id="UP000219182">
    <property type="component" value="Unassembled WGS sequence"/>
</dbReference>
<dbReference type="AlphaFoldDB" id="A0A2A6FDT0"/>
<sequence>MAETDRAIKFISKLVQLTQSKAIEWESTSAPDDKLSAAFIAELEGRRIRIRKYSKEYPNPEYERYTQSPTISAFIVSGREPPKTVLRSGIILEILNNKGLPIYNFDNKTGLSDLLETASYSSAKIDDLMESVLSK</sequence>
<proteinExistence type="predicted"/>
<dbReference type="EMBL" id="NWQG01000105">
    <property type="protein sequence ID" value="PDQ19893.1"/>
    <property type="molecule type" value="Genomic_DNA"/>
</dbReference>
<name>A0A2A6FDT0_9HYPH</name>
<accession>A0A2A6FDT0</accession>
<comment type="caution">
    <text evidence="1">The sequence shown here is derived from an EMBL/GenBank/DDBJ whole genome shotgun (WGS) entry which is preliminary data.</text>
</comment>
<gene>
    <name evidence="1" type="ORF">CN311_17185</name>
</gene>
<dbReference type="RefSeq" id="WP_097574948.1">
    <property type="nucleotide sequence ID" value="NZ_NWQG01000105.1"/>
</dbReference>
<organism evidence="1 2">
    <name type="scientific">Mesorhizobium sanjuanii</name>
    <dbReference type="NCBI Taxonomy" id="2037900"/>
    <lineage>
        <taxon>Bacteria</taxon>
        <taxon>Pseudomonadati</taxon>
        <taxon>Pseudomonadota</taxon>
        <taxon>Alphaproteobacteria</taxon>
        <taxon>Hyphomicrobiales</taxon>
        <taxon>Phyllobacteriaceae</taxon>
        <taxon>Mesorhizobium</taxon>
    </lineage>
</organism>